<dbReference type="RefSeq" id="WP_010895894.1">
    <property type="nucleotide sequence ID" value="NC_002525.1"/>
</dbReference>
<name>Q9F511_ECOLX</name>
<protein>
    <submittedName>
        <fullName evidence="1">YhaB protein</fullName>
    </submittedName>
</protein>
<dbReference type="EMBL" id="AP002527">
    <property type="protein sequence ID" value="BAB12669.1"/>
    <property type="molecule type" value="Genomic_DNA"/>
</dbReference>
<gene>
    <name evidence="1" type="primary">yhaB</name>
</gene>
<reference evidence="1" key="1">
    <citation type="journal article" date="1992" name="J. Bacteriol.">
        <title>Nucleotide sequence of the R721 shufflon.</title>
        <authorList>
            <person name="Kim S."/>
            <person name="Komano T."/>
        </authorList>
    </citation>
    <scope>NUCLEOTIDE SEQUENCE</scope>
    <source>
        <strain evidence="1">K-12</strain>
        <plasmid evidence="1">R721</plasmid>
    </source>
</reference>
<accession>Q9F511</accession>
<organism evidence="1">
    <name type="scientific">Escherichia coli</name>
    <dbReference type="NCBI Taxonomy" id="562"/>
    <lineage>
        <taxon>Bacteria</taxon>
        <taxon>Pseudomonadati</taxon>
        <taxon>Pseudomonadota</taxon>
        <taxon>Gammaproteobacteria</taxon>
        <taxon>Enterobacterales</taxon>
        <taxon>Enterobacteriaceae</taxon>
        <taxon>Escherichia</taxon>
    </lineage>
</organism>
<dbReference type="AlphaFoldDB" id="Q9F511"/>
<keyword evidence="1" id="KW-0614">Plasmid</keyword>
<sequence>MRIQVLKKAFIYSWHINMTQAKANLRKLRRARYVPPRTVKKSITNTERVVSKAITGCGVFRDIPQVKINLIETRKILQIELALSIANLSEANPIEIRKKSKALTDNYLQPQKSELHYEKKRRFNHFTIS</sequence>
<proteinExistence type="predicted"/>
<geneLocation type="plasmid" evidence="1">
    <name>R721</name>
</geneLocation>
<reference evidence="1" key="2">
    <citation type="submission" date="2000-06" db="EMBL/GenBank/DDBJ databases">
        <title>Organization and diversification of plasmid genomes: complete nucleotide sequence of the R721 genome.</title>
        <authorList>
            <person name="Sampei G."/>
            <person name="Motomura K."/>
            <person name="Masuda S."/>
            <person name="Yamaguchi T."/>
            <person name="Ando K."/>
            <person name="Oishi T."/>
            <person name="Furuya N."/>
            <person name="Komano T."/>
            <person name="Mizobuchi K."/>
        </authorList>
    </citation>
    <scope>NUCLEOTIDE SEQUENCE</scope>
    <source>
        <strain evidence="1">K-12</strain>
        <plasmid evidence="1">R721</plasmid>
    </source>
</reference>
<evidence type="ECO:0000313" key="1">
    <source>
        <dbReference type="EMBL" id="BAB12669.1"/>
    </source>
</evidence>